<name>A0ABR5J009_9ACTN</name>
<dbReference type="SUPFAM" id="SSF48008">
    <property type="entry name" value="GntR ligand-binding domain-like"/>
    <property type="match status" value="1"/>
</dbReference>
<dbReference type="PANTHER" id="PTHR43537:SF45">
    <property type="entry name" value="GNTR FAMILY REGULATORY PROTEIN"/>
    <property type="match status" value="1"/>
</dbReference>
<dbReference type="SMART" id="SM00895">
    <property type="entry name" value="FCD"/>
    <property type="match status" value="1"/>
</dbReference>
<gene>
    <name evidence="5" type="ORF">ADK38_29260</name>
</gene>
<protein>
    <submittedName>
        <fullName evidence="5">GntR family transcriptional regulator</fullName>
    </submittedName>
</protein>
<dbReference type="InterPro" id="IPR036390">
    <property type="entry name" value="WH_DNA-bd_sf"/>
</dbReference>
<evidence type="ECO:0000256" key="2">
    <source>
        <dbReference type="ARBA" id="ARBA00023125"/>
    </source>
</evidence>
<dbReference type="PANTHER" id="PTHR43537">
    <property type="entry name" value="TRANSCRIPTIONAL REGULATOR, GNTR FAMILY"/>
    <property type="match status" value="1"/>
</dbReference>
<reference evidence="5 6" key="1">
    <citation type="submission" date="2015-07" db="EMBL/GenBank/DDBJ databases">
        <authorList>
            <person name="Ju K.-S."/>
            <person name="Doroghazi J.R."/>
            <person name="Metcalf W.W."/>
        </authorList>
    </citation>
    <scope>NUCLEOTIDE SEQUENCE [LARGE SCALE GENOMIC DNA]</scope>
    <source>
        <strain evidence="5 6">NRRL B-3589</strain>
    </source>
</reference>
<feature type="domain" description="HTH gntR-type" evidence="4">
    <location>
        <begin position="1"/>
        <end position="54"/>
    </location>
</feature>
<evidence type="ECO:0000259" key="4">
    <source>
        <dbReference type="PROSITE" id="PS50949"/>
    </source>
</evidence>
<dbReference type="SUPFAM" id="SSF46785">
    <property type="entry name" value="Winged helix' DNA-binding domain"/>
    <property type="match status" value="1"/>
</dbReference>
<evidence type="ECO:0000313" key="6">
    <source>
        <dbReference type="Proteomes" id="UP000037020"/>
    </source>
</evidence>
<dbReference type="InterPro" id="IPR011711">
    <property type="entry name" value="GntR_C"/>
</dbReference>
<proteinExistence type="predicted"/>
<comment type="caution">
    <text evidence="5">The sequence shown here is derived from an EMBL/GenBank/DDBJ whole genome shotgun (WGS) entry which is preliminary data.</text>
</comment>
<evidence type="ECO:0000256" key="3">
    <source>
        <dbReference type="ARBA" id="ARBA00023163"/>
    </source>
</evidence>
<dbReference type="Pfam" id="PF07729">
    <property type="entry name" value="FCD"/>
    <property type="match status" value="1"/>
</dbReference>
<keyword evidence="1" id="KW-0805">Transcription regulation</keyword>
<dbReference type="RefSeq" id="WP_048832610.1">
    <property type="nucleotide sequence ID" value="NZ_JBIRHZ010000019.1"/>
</dbReference>
<keyword evidence="6" id="KW-1185">Reference proteome</keyword>
<sequence>MVSGEIRSGDIYSASALAAKLGVSSSPVREAMLTLVNQGLLEPVRNRGFRVVAMSDEDLDEIYDMRLLLEVPATVRAARRARPADLAELSALATEIETAAHDGDVPAFLDADRRFHLTLLALNGNRRLTETIANLRDQTRLYGLETLAERGLLPAWAHEHRELLAAISTTLSTGPSTSDESPIEPLIRHHLRHVRGERETTERPQPGGP</sequence>
<keyword evidence="2" id="KW-0238">DNA-binding</keyword>
<dbReference type="PROSITE" id="PS50949">
    <property type="entry name" value="HTH_GNTR"/>
    <property type="match status" value="1"/>
</dbReference>
<dbReference type="EMBL" id="LGUT01002641">
    <property type="protein sequence ID" value="KOG86755.1"/>
    <property type="molecule type" value="Genomic_DNA"/>
</dbReference>
<evidence type="ECO:0000256" key="1">
    <source>
        <dbReference type="ARBA" id="ARBA00023015"/>
    </source>
</evidence>
<dbReference type="InterPro" id="IPR008920">
    <property type="entry name" value="TF_FadR/GntR_C"/>
</dbReference>
<dbReference type="SMART" id="SM00345">
    <property type="entry name" value="HTH_GNTR"/>
    <property type="match status" value="1"/>
</dbReference>
<accession>A0ABR5J009</accession>
<dbReference type="Pfam" id="PF00392">
    <property type="entry name" value="GntR"/>
    <property type="match status" value="1"/>
</dbReference>
<dbReference type="InterPro" id="IPR000524">
    <property type="entry name" value="Tscrpt_reg_HTH_GntR"/>
</dbReference>
<dbReference type="InterPro" id="IPR036388">
    <property type="entry name" value="WH-like_DNA-bd_sf"/>
</dbReference>
<dbReference type="Gene3D" id="1.10.10.10">
    <property type="entry name" value="Winged helix-like DNA-binding domain superfamily/Winged helix DNA-binding domain"/>
    <property type="match status" value="1"/>
</dbReference>
<keyword evidence="3" id="KW-0804">Transcription</keyword>
<dbReference type="Gene3D" id="1.20.120.530">
    <property type="entry name" value="GntR ligand-binding domain-like"/>
    <property type="match status" value="1"/>
</dbReference>
<dbReference type="Proteomes" id="UP000037020">
    <property type="component" value="Unassembled WGS sequence"/>
</dbReference>
<evidence type="ECO:0000313" key="5">
    <source>
        <dbReference type="EMBL" id="KOG86755.1"/>
    </source>
</evidence>
<organism evidence="5 6">
    <name type="scientific">Streptomyces varsoviensis</name>
    <dbReference type="NCBI Taxonomy" id="67373"/>
    <lineage>
        <taxon>Bacteria</taxon>
        <taxon>Bacillati</taxon>
        <taxon>Actinomycetota</taxon>
        <taxon>Actinomycetes</taxon>
        <taxon>Kitasatosporales</taxon>
        <taxon>Streptomycetaceae</taxon>
        <taxon>Streptomyces</taxon>
    </lineage>
</organism>